<keyword evidence="2 3" id="KW-0663">Pyridoxal phosphate</keyword>
<dbReference type="PIRSF" id="PIRSF001434">
    <property type="entry name" value="CGS"/>
    <property type="match status" value="1"/>
</dbReference>
<dbReference type="Proteomes" id="UP000516349">
    <property type="component" value="Chromosome"/>
</dbReference>
<dbReference type="PANTHER" id="PTHR11808">
    <property type="entry name" value="TRANS-SULFURATION ENZYME FAMILY MEMBER"/>
    <property type="match status" value="1"/>
</dbReference>
<feature type="region of interest" description="Disordered" evidence="5">
    <location>
        <begin position="1"/>
        <end position="25"/>
    </location>
</feature>
<dbReference type="SUPFAM" id="SSF53383">
    <property type="entry name" value="PLP-dependent transferases"/>
    <property type="match status" value="1"/>
</dbReference>
<protein>
    <submittedName>
        <fullName evidence="6">O-succinylhomoserine sulfhydrylase</fullName>
        <ecNumber evidence="6">2.5.1.-</ecNumber>
    </submittedName>
</protein>
<dbReference type="FunFam" id="3.40.640.10:FF:000046">
    <property type="entry name" value="Cystathionine gamma-lyase"/>
    <property type="match status" value="1"/>
</dbReference>
<evidence type="ECO:0000256" key="2">
    <source>
        <dbReference type="ARBA" id="ARBA00022898"/>
    </source>
</evidence>
<dbReference type="InterPro" id="IPR015421">
    <property type="entry name" value="PyrdxlP-dep_Trfase_major"/>
</dbReference>
<dbReference type="CDD" id="cd00614">
    <property type="entry name" value="CGS_like"/>
    <property type="match status" value="1"/>
</dbReference>
<feature type="compositionally biased region" description="Polar residues" evidence="5">
    <location>
        <begin position="15"/>
        <end position="25"/>
    </location>
</feature>
<keyword evidence="6" id="KW-0808">Transferase</keyword>
<dbReference type="Pfam" id="PF01053">
    <property type="entry name" value="Cys_Met_Meta_PP"/>
    <property type="match status" value="1"/>
</dbReference>
<dbReference type="GO" id="GO:0016846">
    <property type="term" value="F:carbon-sulfur lyase activity"/>
    <property type="evidence" value="ECO:0007669"/>
    <property type="project" value="TreeGrafter"/>
</dbReference>
<evidence type="ECO:0000256" key="4">
    <source>
        <dbReference type="RuleBase" id="RU362118"/>
    </source>
</evidence>
<name>A0A7H1NTV1_9PROT</name>
<organism evidence="6 7">
    <name type="scientific">Entomobacter blattae</name>
    <dbReference type="NCBI Taxonomy" id="2762277"/>
    <lineage>
        <taxon>Bacteria</taxon>
        <taxon>Pseudomonadati</taxon>
        <taxon>Pseudomonadota</taxon>
        <taxon>Alphaproteobacteria</taxon>
        <taxon>Acetobacterales</taxon>
        <taxon>Acetobacteraceae</taxon>
        <taxon>Entomobacter</taxon>
    </lineage>
</organism>
<dbReference type="KEGG" id="ebla:JGUZn3_20060"/>
<evidence type="ECO:0000256" key="1">
    <source>
        <dbReference type="ARBA" id="ARBA00001933"/>
    </source>
</evidence>
<dbReference type="InterPro" id="IPR015424">
    <property type="entry name" value="PyrdxlP-dep_Trfase"/>
</dbReference>
<evidence type="ECO:0000313" key="7">
    <source>
        <dbReference type="Proteomes" id="UP000516349"/>
    </source>
</evidence>
<dbReference type="EMBL" id="CP060244">
    <property type="protein sequence ID" value="QNT79211.1"/>
    <property type="molecule type" value="Genomic_DNA"/>
</dbReference>
<dbReference type="PANTHER" id="PTHR11808:SF80">
    <property type="entry name" value="CYSTATHIONINE GAMMA-LYASE"/>
    <property type="match status" value="1"/>
</dbReference>
<evidence type="ECO:0000256" key="3">
    <source>
        <dbReference type="PIRSR" id="PIRSR001434-2"/>
    </source>
</evidence>
<dbReference type="AlphaFoldDB" id="A0A7H1NTV1"/>
<evidence type="ECO:0000256" key="5">
    <source>
        <dbReference type="SAM" id="MobiDB-lite"/>
    </source>
</evidence>
<feature type="modified residue" description="N6-(pyridoxal phosphate)lysine" evidence="3">
    <location>
        <position position="214"/>
    </location>
</feature>
<accession>A0A7H1NTV1</accession>
<dbReference type="InterPro" id="IPR015422">
    <property type="entry name" value="PyrdxlP-dep_Trfase_small"/>
</dbReference>
<dbReference type="Gene3D" id="3.40.640.10">
    <property type="entry name" value="Type I PLP-dependent aspartate aminotransferase-like (Major domain)"/>
    <property type="match status" value="1"/>
</dbReference>
<reference evidence="6 7" key="1">
    <citation type="submission" date="2020-08" db="EMBL/GenBank/DDBJ databases">
        <title>Complete genome sequence of Entomobacter blattae G55GP.</title>
        <authorList>
            <person name="Poehlein A."/>
            <person name="Guzman J."/>
            <person name="Daniel R."/>
            <person name="Vilcinskas A."/>
        </authorList>
    </citation>
    <scope>NUCLEOTIDE SEQUENCE [LARGE SCALE GENOMIC DNA]</scope>
    <source>
        <strain evidence="6 7">G55GP</strain>
    </source>
</reference>
<proteinExistence type="inferred from homology"/>
<dbReference type="RefSeq" id="WP_203413394.1">
    <property type="nucleotide sequence ID" value="NZ_CP060244.1"/>
</dbReference>
<comment type="similarity">
    <text evidence="4">Belongs to the trans-sulfuration enzymes family.</text>
</comment>
<dbReference type="InterPro" id="IPR000277">
    <property type="entry name" value="Cys/Met-Metab_PyrdxlP-dep_enz"/>
</dbReference>
<comment type="cofactor">
    <cofactor evidence="1 4">
        <name>pyridoxal 5'-phosphate</name>
        <dbReference type="ChEBI" id="CHEBI:597326"/>
    </cofactor>
</comment>
<dbReference type="GO" id="GO:0030170">
    <property type="term" value="F:pyridoxal phosphate binding"/>
    <property type="evidence" value="ECO:0007669"/>
    <property type="project" value="InterPro"/>
</dbReference>
<dbReference type="Gene3D" id="3.90.1150.10">
    <property type="entry name" value="Aspartate Aminotransferase, domain 1"/>
    <property type="match status" value="1"/>
</dbReference>
<dbReference type="GO" id="GO:0019346">
    <property type="term" value="P:transsulfuration"/>
    <property type="evidence" value="ECO:0007669"/>
    <property type="project" value="InterPro"/>
</dbReference>
<keyword evidence="7" id="KW-1185">Reference proteome</keyword>
<gene>
    <name evidence="6" type="primary">metZ</name>
    <name evidence="6" type="ORF">JGUZn3_20060</name>
</gene>
<evidence type="ECO:0000313" key="6">
    <source>
        <dbReference type="EMBL" id="QNT79211.1"/>
    </source>
</evidence>
<dbReference type="GO" id="GO:0016740">
    <property type="term" value="F:transferase activity"/>
    <property type="evidence" value="ECO:0007669"/>
    <property type="project" value="UniProtKB-KW"/>
</dbReference>
<dbReference type="EC" id="2.5.1.-" evidence="6"/>
<dbReference type="GO" id="GO:0005737">
    <property type="term" value="C:cytoplasm"/>
    <property type="evidence" value="ECO:0007669"/>
    <property type="project" value="TreeGrafter"/>
</dbReference>
<sequence>MHDAASSSPKPPSSLHTETQVLQTERTPYGEVSPAIFMTSGFAYDSAEQAEATFTGDVERYQYTRYSNPTLKALEERLAAVEGAEMCTCTASGMGAVSSALLAHVKAGERVVASRALFGSCYWIVSTLLPRYGIESIFVDGDNLEQWEQALSQPTAAVLLETPSNPRLDILDIKAISQLAHKAGAIVIMDNAFAPLIQKPLKLGADVVVYSTTKHMDGHGQTIGGAVLASKTWTEETLLPYTRNTGTTLSPFNAWAILKGMETLTLRLKAMTDNAQFITELLLNSPQIERVFYPGHPSHPQYDLAKSQMENGGTMVAFEVKGGKKSAFAFMNALKVILISNNLGDTRSLITHPATTTHMKIGAEERGHLGITDSLLRLSVGTEHREDLKADILNAFLAL</sequence>